<dbReference type="Gene3D" id="3.40.50.2000">
    <property type="entry name" value="Glycogen Phosphorylase B"/>
    <property type="match status" value="1"/>
</dbReference>
<dbReference type="SUPFAM" id="SSF53756">
    <property type="entry name" value="UDP-Glycosyltransferase/glycogen phosphorylase"/>
    <property type="match status" value="1"/>
</dbReference>
<reference evidence="15 16" key="1">
    <citation type="submission" date="2024-10" db="EMBL/GenBank/DDBJ databases">
        <title>Updated reference genomes for cyclostephanoid diatoms.</title>
        <authorList>
            <person name="Roberts W.R."/>
            <person name="Alverson A.J."/>
        </authorList>
    </citation>
    <scope>NUCLEOTIDE SEQUENCE [LARGE SCALE GENOMIC DNA]</scope>
    <source>
        <strain evidence="15 16">AJA010-31</strain>
    </source>
</reference>
<dbReference type="CDD" id="cd03806">
    <property type="entry name" value="GT4_ALG11-like"/>
    <property type="match status" value="1"/>
</dbReference>
<accession>A0ABD3MUF5</accession>
<dbReference type="EC" id="2.4.1.131" evidence="3 12"/>
<comment type="caution">
    <text evidence="15">The sequence shown here is derived from an EMBL/GenBank/DDBJ whole genome shotgun (WGS) entry which is preliminary data.</text>
</comment>
<evidence type="ECO:0000256" key="8">
    <source>
        <dbReference type="ARBA" id="ARBA00022824"/>
    </source>
</evidence>
<name>A0ABD3MUF5_9STRA</name>
<dbReference type="GO" id="GO:0004377">
    <property type="term" value="F:GDP-Man:Man(3)GlcNAc(2)-PP-Dol alpha-1,2-mannosyltransferase activity"/>
    <property type="evidence" value="ECO:0007669"/>
    <property type="project" value="UniProtKB-UniRule"/>
</dbReference>
<dbReference type="InterPro" id="IPR031814">
    <property type="entry name" value="ALG11_N"/>
</dbReference>
<protein>
    <recommendedName>
        <fullName evidence="4 12">GDP-Man:Man(3)GlcNAc(2)-PP-Dol alpha-1,2-mannosyltransferase</fullName>
        <ecNumber evidence="3 12">2.4.1.131</ecNumber>
    </recommendedName>
</protein>
<dbReference type="AlphaFoldDB" id="A0ABD3MUF5"/>
<keyword evidence="6 12" id="KW-0808">Transferase</keyword>
<sequence>MKPLKGNITHFNITYLLQNLQSPHLNHLTMNFMLHLLSAALSSFLLTTIIVITQCRYNFNEIRKALIAHLHERSSSDASNKGRPFVVAFFHPYCSSGGGGERVLWKMIEALGQLKEEAMKDYDNGGSSDKKRRRKSSVFMSRVEDAPRGHCRNLTVVIYTVDEPSDSYGQDLRKHIQERFSITIPRSLNIHYIHLHNQKHLLQKSKRWTLLAESWGTVRLAWCALNQLTPHVFVDTTGCAFTFLVAKVLAGCKVGAYVHYPTISTDMLQLVWERRPSYNNNTQISTNPIITYAKLIYYTIFAILYGLVGSLADLTMVNSTWTKEHIAHLWRFAGSIHVVFPPVDTASLSKLSLNNRENMILSIGQFRPEKDHVLQLKAFKLLLDKNDGKMMRDNKLKLILIGSCRGEDDEERVDNLQKLSRELGIQDHVEFVLNQPYPVLKDYLSRASVGLHTMWNEHFGIGVVEMMAAGLVTVAHDSGGPKSDIIARPWDLQEFVDGGKRPTGCLAGTAEEYADAIYTVIKGGAEKEVAAIRQSGRNASERFSDEVFMKSLKETVLTSSLLLR</sequence>
<dbReference type="Pfam" id="PF00534">
    <property type="entry name" value="Glycos_transf_1"/>
    <property type="match status" value="1"/>
</dbReference>
<evidence type="ECO:0000313" key="15">
    <source>
        <dbReference type="EMBL" id="KAL3767292.1"/>
    </source>
</evidence>
<comment type="subcellular location">
    <subcellularLocation>
        <location evidence="1">Endoplasmic reticulum membrane</location>
        <topology evidence="1">Single-pass membrane protein</topology>
    </subcellularLocation>
</comment>
<dbReference type="Proteomes" id="UP001530400">
    <property type="component" value="Unassembled WGS sequence"/>
</dbReference>
<evidence type="ECO:0000256" key="1">
    <source>
        <dbReference type="ARBA" id="ARBA00004389"/>
    </source>
</evidence>
<dbReference type="InterPro" id="IPR038013">
    <property type="entry name" value="ALG11"/>
</dbReference>
<keyword evidence="16" id="KW-1185">Reference proteome</keyword>
<gene>
    <name evidence="15" type="ORF">ACHAWO_003930</name>
</gene>
<dbReference type="FunFam" id="3.40.50.2000:FF:000256">
    <property type="entry name" value="GDP-Man:Man(3)GlcNAc(2)-PP-Dol alpha-1,2-mannosyltransferase"/>
    <property type="match status" value="1"/>
</dbReference>
<keyword evidence="5 12" id="KW-0328">Glycosyltransferase</keyword>
<evidence type="ECO:0000256" key="3">
    <source>
        <dbReference type="ARBA" id="ARBA00012645"/>
    </source>
</evidence>
<dbReference type="EMBL" id="JALLPJ020001370">
    <property type="protein sequence ID" value="KAL3767292.1"/>
    <property type="molecule type" value="Genomic_DNA"/>
</dbReference>
<keyword evidence="10 12" id="KW-0472">Membrane</keyword>
<evidence type="ECO:0000259" key="13">
    <source>
        <dbReference type="Pfam" id="PF00534"/>
    </source>
</evidence>
<feature type="domain" description="ALG11 mannosyltransferase N-terminal" evidence="14">
    <location>
        <begin position="151"/>
        <end position="330"/>
    </location>
</feature>
<dbReference type="InterPro" id="IPR001296">
    <property type="entry name" value="Glyco_trans_1"/>
</dbReference>
<keyword evidence="7 12" id="KW-0812">Transmembrane</keyword>
<feature type="domain" description="Glycosyl transferase family 1" evidence="13">
    <location>
        <begin position="350"/>
        <end position="483"/>
    </location>
</feature>
<evidence type="ECO:0000259" key="14">
    <source>
        <dbReference type="Pfam" id="PF15924"/>
    </source>
</evidence>
<feature type="transmembrane region" description="Helical" evidence="12">
    <location>
        <begin position="32"/>
        <end position="53"/>
    </location>
</feature>
<organism evidence="15 16">
    <name type="scientific">Cyclotella atomus</name>
    <dbReference type="NCBI Taxonomy" id="382360"/>
    <lineage>
        <taxon>Eukaryota</taxon>
        <taxon>Sar</taxon>
        <taxon>Stramenopiles</taxon>
        <taxon>Ochrophyta</taxon>
        <taxon>Bacillariophyta</taxon>
        <taxon>Coscinodiscophyceae</taxon>
        <taxon>Thalassiosirophycidae</taxon>
        <taxon>Stephanodiscales</taxon>
        <taxon>Stephanodiscaceae</taxon>
        <taxon>Cyclotella</taxon>
    </lineage>
</organism>
<evidence type="ECO:0000256" key="7">
    <source>
        <dbReference type="ARBA" id="ARBA00022692"/>
    </source>
</evidence>
<evidence type="ECO:0000256" key="12">
    <source>
        <dbReference type="RuleBase" id="RU367051"/>
    </source>
</evidence>
<dbReference type="Pfam" id="PF15924">
    <property type="entry name" value="ALG11_N"/>
    <property type="match status" value="2"/>
</dbReference>
<evidence type="ECO:0000256" key="11">
    <source>
        <dbReference type="ARBA" id="ARBA00045065"/>
    </source>
</evidence>
<dbReference type="GO" id="GO:0005789">
    <property type="term" value="C:endoplasmic reticulum membrane"/>
    <property type="evidence" value="ECO:0007669"/>
    <property type="project" value="UniProtKB-SubCell"/>
</dbReference>
<evidence type="ECO:0000256" key="2">
    <source>
        <dbReference type="ARBA" id="ARBA00004922"/>
    </source>
</evidence>
<proteinExistence type="inferred from homology"/>
<keyword evidence="9 12" id="KW-1133">Transmembrane helix</keyword>
<evidence type="ECO:0000313" key="16">
    <source>
        <dbReference type="Proteomes" id="UP001530400"/>
    </source>
</evidence>
<feature type="transmembrane region" description="Helical" evidence="12">
    <location>
        <begin position="295"/>
        <end position="312"/>
    </location>
</feature>
<evidence type="ECO:0000256" key="5">
    <source>
        <dbReference type="ARBA" id="ARBA00022676"/>
    </source>
</evidence>
<comment type="pathway">
    <text evidence="2 12">Protein modification; protein glycosylation.</text>
</comment>
<evidence type="ECO:0000256" key="6">
    <source>
        <dbReference type="ARBA" id="ARBA00022679"/>
    </source>
</evidence>
<comment type="catalytic activity">
    <reaction evidence="11 12">
        <text>an alpha-D-Man-(1-&gt;3)-[alpha-D-Man-(1-&gt;6)]-beta-D-Man-(1-&gt;4)-beta-D-GlcNAc-(1-&gt;4)-alpha-D-GlcNAc-diphospho-di-trans,poly-cis-dolichol + 2 GDP-alpha-D-mannose = an alpha-D-Man-(1-&gt;2)-alpha-D-Man-(1-&gt;2)-alpha-D-Man-(1-&gt;3)-[alpha-D-Man-(1-&gt;6)]-beta-D-Man-(1-&gt;4)-beta-D-GlcNAc-(1-&gt;4)-alpha-D-GlcNAc-diphospho-di-trans,poly-cis-dolichol + 2 GDP + 2 H(+)</text>
        <dbReference type="Rhea" id="RHEA:29523"/>
        <dbReference type="Rhea" id="RHEA-COMP:19515"/>
        <dbReference type="Rhea" id="RHEA-COMP:19516"/>
        <dbReference type="ChEBI" id="CHEBI:15378"/>
        <dbReference type="ChEBI" id="CHEBI:57527"/>
        <dbReference type="ChEBI" id="CHEBI:58189"/>
        <dbReference type="ChEBI" id="CHEBI:132511"/>
        <dbReference type="ChEBI" id="CHEBI:132515"/>
        <dbReference type="EC" id="2.4.1.131"/>
    </reaction>
    <physiologicalReaction direction="left-to-right" evidence="11 12">
        <dbReference type="Rhea" id="RHEA:29524"/>
    </physiologicalReaction>
</comment>
<dbReference type="PANTHER" id="PTHR45919:SF1">
    <property type="entry name" value="GDP-MAN:MAN(3)GLCNAC(2)-PP-DOL ALPHA-1,2-MANNOSYLTRANSFERASE"/>
    <property type="match status" value="1"/>
</dbReference>
<comment type="similarity">
    <text evidence="12">Belongs to the glycosyltransferase group 1 family. Glycosyltransferase 4 subfamily.</text>
</comment>
<dbReference type="PANTHER" id="PTHR45919">
    <property type="entry name" value="GDP-MAN:MAN(3)GLCNAC(2)-PP-DOL ALPHA-1,2-MANNOSYLTRANSFERASE"/>
    <property type="match status" value="1"/>
</dbReference>
<evidence type="ECO:0000256" key="4">
    <source>
        <dbReference type="ARBA" id="ARBA00022018"/>
    </source>
</evidence>
<keyword evidence="8 12" id="KW-0256">Endoplasmic reticulum</keyword>
<comment type="function">
    <text evidence="12">GDP-Man:Man(3)GlcNAc(2)-PP-Dol alpha-1,2-mannosyltransferase that operates in the biosynthetic pathway of dolichol-linked oligosaccharides, the glycan precursors employed in protein asparagine (N)-glycosylation. The assembly of dolichol-linked oligosaccharides begins on the cytosolic side of the endoplasmic reticulum membrane and finishes in its lumen. The sequential addition of sugars to dolichol pyrophosphate produces dolichol-linked oligosaccharides containing fourteen sugars, including two GlcNAcs, nine mannoses and three glucoses. Once assembled, the oligosaccharide is transferred from the lipid to nascent proteins by oligosaccharyltransferases. Catalyzes, on the cytoplasmic face of the endoplasmic reticulum, the addition of the fourth and fifth mannose residues to the dolichol-linked oligosaccharide chain, to produce Man(5)GlcNAc(2)-PP-dolichol core oligosaccharide.</text>
</comment>
<evidence type="ECO:0000256" key="10">
    <source>
        <dbReference type="ARBA" id="ARBA00023136"/>
    </source>
</evidence>
<evidence type="ECO:0000256" key="9">
    <source>
        <dbReference type="ARBA" id="ARBA00022989"/>
    </source>
</evidence>
<feature type="domain" description="ALG11 mannosyltransferase N-terminal" evidence="14">
    <location>
        <begin position="86"/>
        <end position="117"/>
    </location>
</feature>